<dbReference type="HOGENOM" id="CLU_2798916_0_0_1"/>
<organism evidence="1 2">
    <name type="scientific">Solanum tuberosum</name>
    <name type="common">Potato</name>
    <dbReference type="NCBI Taxonomy" id="4113"/>
    <lineage>
        <taxon>Eukaryota</taxon>
        <taxon>Viridiplantae</taxon>
        <taxon>Streptophyta</taxon>
        <taxon>Embryophyta</taxon>
        <taxon>Tracheophyta</taxon>
        <taxon>Spermatophyta</taxon>
        <taxon>Magnoliopsida</taxon>
        <taxon>eudicotyledons</taxon>
        <taxon>Gunneridae</taxon>
        <taxon>Pentapetalae</taxon>
        <taxon>asterids</taxon>
        <taxon>lamiids</taxon>
        <taxon>Solanales</taxon>
        <taxon>Solanaceae</taxon>
        <taxon>Solanoideae</taxon>
        <taxon>Solaneae</taxon>
        <taxon>Solanum</taxon>
    </lineage>
</organism>
<dbReference type="Proteomes" id="UP000011115">
    <property type="component" value="Unassembled WGS sequence"/>
</dbReference>
<name>M1A665_SOLTU</name>
<reference evidence="2" key="1">
    <citation type="journal article" date="2011" name="Nature">
        <title>Genome sequence and analysis of the tuber crop potato.</title>
        <authorList>
            <consortium name="The Potato Genome Sequencing Consortium"/>
        </authorList>
    </citation>
    <scope>NUCLEOTIDE SEQUENCE [LARGE SCALE GENOMIC DNA]</scope>
    <source>
        <strain evidence="2">cv. DM1-3 516 R44</strain>
    </source>
</reference>
<reference evidence="1" key="2">
    <citation type="submission" date="2015-06" db="UniProtKB">
        <authorList>
            <consortium name="EnsemblPlants"/>
        </authorList>
    </citation>
    <scope>IDENTIFICATION</scope>
    <source>
        <strain evidence="1">DM1-3 516 R44</strain>
    </source>
</reference>
<dbReference type="EnsemblPlants" id="PGSC0003DMT400015548">
    <property type="protein sequence ID" value="PGSC0003DMT400015548"/>
    <property type="gene ID" value="PGSC0003DMG400006071"/>
</dbReference>
<accession>M1A665</accession>
<keyword evidence="2" id="KW-1185">Reference proteome</keyword>
<dbReference type="PaxDb" id="4113-PGSC0003DMT400015548"/>
<evidence type="ECO:0000313" key="2">
    <source>
        <dbReference type="Proteomes" id="UP000011115"/>
    </source>
</evidence>
<protein>
    <submittedName>
        <fullName evidence="1">Uncharacterized protein</fullName>
    </submittedName>
</protein>
<dbReference type="InParanoid" id="M1A665"/>
<sequence length="68" mass="8062">MTDLTGKEKKLGHEIREGYPEFRVEESQESFLRVYNLNIEEKENVKVDRGRLATRIFTEKSWGSNNEE</sequence>
<evidence type="ECO:0000313" key="1">
    <source>
        <dbReference type="EnsemblPlants" id="PGSC0003DMT400015548"/>
    </source>
</evidence>
<dbReference type="AlphaFoldDB" id="M1A665"/>
<proteinExistence type="predicted"/>
<dbReference type="Gramene" id="PGSC0003DMT400015548">
    <property type="protein sequence ID" value="PGSC0003DMT400015548"/>
    <property type="gene ID" value="PGSC0003DMG400006071"/>
</dbReference>